<comment type="similarity">
    <text evidence="1">Belongs to the V-ATPase E subunit family.</text>
</comment>
<gene>
    <name evidence="4" type="ORF">MGL_2643</name>
</gene>
<keyword evidence="3" id="KW-0406">Ion transport</keyword>
<dbReference type="OMA" id="QHMMAFI"/>
<dbReference type="VEuPathDB" id="FungiDB:MGL_2643"/>
<keyword evidence="2" id="KW-0813">Transport</keyword>
<dbReference type="InterPro" id="IPR038495">
    <property type="entry name" value="ATPase_E_C"/>
</dbReference>
<dbReference type="GO" id="GO:0033178">
    <property type="term" value="C:proton-transporting two-sector ATPase complex, catalytic domain"/>
    <property type="evidence" value="ECO:0007669"/>
    <property type="project" value="InterPro"/>
</dbReference>
<dbReference type="AlphaFoldDB" id="A8Q4U7"/>
<dbReference type="Pfam" id="PF01991">
    <property type="entry name" value="vATP-synt_E"/>
    <property type="match status" value="1"/>
</dbReference>
<evidence type="ECO:0000256" key="3">
    <source>
        <dbReference type="ARBA" id="ARBA00023065"/>
    </source>
</evidence>
<dbReference type="Gene3D" id="6.10.250.1620">
    <property type="match status" value="1"/>
</dbReference>
<dbReference type="OrthoDB" id="10263003at2759"/>
<dbReference type="HAMAP" id="MF_00311">
    <property type="entry name" value="ATP_synth_E_arch"/>
    <property type="match status" value="1"/>
</dbReference>
<comment type="caution">
    <text evidence="4">The sequence shown here is derived from an EMBL/GenBank/DDBJ whole genome shotgun (WGS) entry which is preliminary data.</text>
</comment>
<dbReference type="InterPro" id="IPR002842">
    <property type="entry name" value="ATPase_V1_Esu"/>
</dbReference>
<dbReference type="EMBL" id="AAYY01000009">
    <property type="protein sequence ID" value="EDP43047.1"/>
    <property type="molecule type" value="Genomic_DNA"/>
</dbReference>
<proteinExistence type="inferred from homology"/>
<dbReference type="InParanoid" id="A8Q4U7"/>
<keyword evidence="5" id="KW-1185">Reference proteome</keyword>
<dbReference type="KEGG" id="mgl:MGL_2643"/>
<dbReference type="Proteomes" id="UP000008837">
    <property type="component" value="Unassembled WGS sequence"/>
</dbReference>
<dbReference type="GO" id="GO:0046961">
    <property type="term" value="F:proton-transporting ATPase activity, rotational mechanism"/>
    <property type="evidence" value="ECO:0007669"/>
    <property type="project" value="InterPro"/>
</dbReference>
<sequence length="226" mass="25908">MSHAMNDDEVITELKKMVAFIRQEAVEKAREIQVKADEEFAIEKAKIVRQEGMNLDSQYEKKMKQVEVSQRITKSNQSNKARLQVLKSREEHLQNLFTSAQDQLTKLSSNEKTYKKLLCKLLVEGLLILHENAVEVEARSGDVQTIQGLLDDAIKQYKDTTGRDTRVHVSDGLSKDCAGGFVMTAKNGKIRLDNTLEQRLKLLEEQMLPEIRFALFGPNKHRKFFT</sequence>
<evidence type="ECO:0000256" key="2">
    <source>
        <dbReference type="ARBA" id="ARBA00022448"/>
    </source>
</evidence>
<reference evidence="4 5" key="1">
    <citation type="journal article" date="2007" name="Proc. Natl. Acad. Sci. U.S.A.">
        <title>Dandruff-associated Malassezia genomes reveal convergent and divergent virulence traits shared with plant and human fungal pathogens.</title>
        <authorList>
            <person name="Xu J."/>
            <person name="Saunders C.W."/>
            <person name="Hu P."/>
            <person name="Grant R.A."/>
            <person name="Boekhout T."/>
            <person name="Kuramae E.E."/>
            <person name="Kronstad J.W."/>
            <person name="Deangelis Y.M."/>
            <person name="Reeder N.L."/>
            <person name="Johnstone K.R."/>
            <person name="Leland M."/>
            <person name="Fieno A.M."/>
            <person name="Begley W.M."/>
            <person name="Sun Y."/>
            <person name="Lacey M.P."/>
            <person name="Chaudhary T."/>
            <person name="Keough T."/>
            <person name="Chu L."/>
            <person name="Sears R."/>
            <person name="Yuan B."/>
            <person name="Dawson T.L.Jr."/>
        </authorList>
    </citation>
    <scope>NUCLEOTIDE SEQUENCE [LARGE SCALE GENOMIC DNA]</scope>
    <source>
        <strain evidence="5">ATCC MYA-4612 / CBS 7966</strain>
    </source>
</reference>
<evidence type="ECO:0000313" key="5">
    <source>
        <dbReference type="Proteomes" id="UP000008837"/>
    </source>
</evidence>
<evidence type="ECO:0000256" key="1">
    <source>
        <dbReference type="ARBA" id="ARBA00005901"/>
    </source>
</evidence>
<dbReference type="Gene3D" id="3.30.2320.30">
    <property type="entry name" value="ATP synthase, E subunit, C-terminal"/>
    <property type="match status" value="1"/>
</dbReference>
<dbReference type="PANTHER" id="PTHR45715">
    <property type="entry name" value="ATPASE H+-TRANSPORTING V1 SUBUNIT E1A-RELATED"/>
    <property type="match status" value="1"/>
</dbReference>
<evidence type="ECO:0000313" key="4">
    <source>
        <dbReference type="EMBL" id="EDP43047.1"/>
    </source>
</evidence>
<dbReference type="STRING" id="425265.A8Q4U7"/>
<organism evidence="4 5">
    <name type="scientific">Malassezia globosa (strain ATCC MYA-4612 / CBS 7966)</name>
    <name type="common">Dandruff-associated fungus</name>
    <dbReference type="NCBI Taxonomy" id="425265"/>
    <lineage>
        <taxon>Eukaryota</taxon>
        <taxon>Fungi</taxon>
        <taxon>Dikarya</taxon>
        <taxon>Basidiomycota</taxon>
        <taxon>Ustilaginomycotina</taxon>
        <taxon>Malasseziomycetes</taxon>
        <taxon>Malasseziales</taxon>
        <taxon>Malasseziaceae</taxon>
        <taxon>Malassezia</taxon>
    </lineage>
</organism>
<dbReference type="SUPFAM" id="SSF160527">
    <property type="entry name" value="V-type ATPase subunit E-like"/>
    <property type="match status" value="1"/>
</dbReference>
<protein>
    <recommendedName>
        <fullName evidence="6">V-type proton ATPase subunit E</fullName>
    </recommendedName>
</protein>
<evidence type="ECO:0008006" key="6">
    <source>
        <dbReference type="Google" id="ProtNLM"/>
    </source>
</evidence>
<dbReference type="RefSeq" id="XP_001730261.1">
    <property type="nucleotide sequence ID" value="XM_001730209.1"/>
</dbReference>
<dbReference type="FunCoup" id="A8Q4U7">
    <property type="interactions" value="224"/>
</dbReference>
<name>A8Q4U7_MALGO</name>
<accession>A8Q4U7</accession>
<dbReference type="GeneID" id="5854566"/>